<evidence type="ECO:0000256" key="2">
    <source>
        <dbReference type="ARBA" id="ARBA00023125"/>
    </source>
</evidence>
<dbReference type="PANTHER" id="PTHR19303:SF73">
    <property type="entry name" value="PROTEIN PDC2"/>
    <property type="match status" value="1"/>
</dbReference>
<evidence type="ECO:0000313" key="5">
    <source>
        <dbReference type="EMBL" id="SSX35568.1"/>
    </source>
</evidence>
<dbReference type="GO" id="GO:0005634">
    <property type="term" value="C:nucleus"/>
    <property type="evidence" value="ECO:0007669"/>
    <property type="project" value="UniProtKB-SubCell"/>
</dbReference>
<name>A0A336N9T2_CULSO</name>
<dbReference type="GO" id="GO:0003677">
    <property type="term" value="F:DNA binding"/>
    <property type="evidence" value="ECO:0007669"/>
    <property type="project" value="UniProtKB-KW"/>
</dbReference>
<dbReference type="InterPro" id="IPR050863">
    <property type="entry name" value="CenT-Element_Derived"/>
</dbReference>
<dbReference type="Pfam" id="PF03221">
    <property type="entry name" value="HTH_Tnp_Tc5"/>
    <property type="match status" value="1"/>
</dbReference>
<dbReference type="OMA" id="LWITQCR"/>
<keyword evidence="2" id="KW-0238">DNA-binding</keyword>
<dbReference type="VEuPathDB" id="VectorBase:CSON010394"/>
<evidence type="ECO:0000259" key="4">
    <source>
        <dbReference type="PROSITE" id="PS51253"/>
    </source>
</evidence>
<evidence type="ECO:0000256" key="1">
    <source>
        <dbReference type="ARBA" id="ARBA00004123"/>
    </source>
</evidence>
<dbReference type="InterPro" id="IPR006600">
    <property type="entry name" value="HTH_CenpB_DNA-bd_dom"/>
</dbReference>
<dbReference type="PANTHER" id="PTHR19303">
    <property type="entry name" value="TRANSPOSON"/>
    <property type="match status" value="1"/>
</dbReference>
<feature type="domain" description="HTH CENPB-type" evidence="4">
    <location>
        <begin position="1"/>
        <end position="60"/>
    </location>
</feature>
<gene>
    <name evidence="5" type="primary">CSON010394</name>
</gene>
<dbReference type="PROSITE" id="PS51253">
    <property type="entry name" value="HTH_CENPB"/>
    <property type="match status" value="1"/>
</dbReference>
<feature type="compositionally biased region" description="Basic and acidic residues" evidence="3">
    <location>
        <begin position="71"/>
        <end position="82"/>
    </location>
</feature>
<reference evidence="5" key="1">
    <citation type="submission" date="2018-07" db="EMBL/GenBank/DDBJ databases">
        <authorList>
            <person name="Quirk P.G."/>
            <person name="Krulwich T.A."/>
        </authorList>
    </citation>
    <scope>NUCLEOTIDE SEQUENCE</scope>
</reference>
<sequence length="82" mass="9222">MEDTLVEYLCQCRNSNVPISGKLIQEAALDLAKMNGNLDFKASDRWKSNFLKRHHIGNRKISGESGGLDRSTADKFIDENLP</sequence>
<dbReference type="SMART" id="SM00674">
    <property type="entry name" value="CENPB"/>
    <property type="match status" value="1"/>
</dbReference>
<comment type="subcellular location">
    <subcellularLocation>
        <location evidence="1">Nucleus</location>
    </subcellularLocation>
</comment>
<accession>A0A336N9T2</accession>
<proteinExistence type="predicted"/>
<dbReference type="EMBL" id="UFQT01004201">
    <property type="protein sequence ID" value="SSX35568.1"/>
    <property type="molecule type" value="Genomic_DNA"/>
</dbReference>
<dbReference type="AlphaFoldDB" id="A0A336N9T2"/>
<evidence type="ECO:0000256" key="3">
    <source>
        <dbReference type="SAM" id="MobiDB-lite"/>
    </source>
</evidence>
<dbReference type="InterPro" id="IPR009057">
    <property type="entry name" value="Homeodomain-like_sf"/>
</dbReference>
<organism evidence="5">
    <name type="scientific">Culicoides sonorensis</name>
    <name type="common">Biting midge</name>
    <dbReference type="NCBI Taxonomy" id="179676"/>
    <lineage>
        <taxon>Eukaryota</taxon>
        <taxon>Metazoa</taxon>
        <taxon>Ecdysozoa</taxon>
        <taxon>Arthropoda</taxon>
        <taxon>Hexapoda</taxon>
        <taxon>Insecta</taxon>
        <taxon>Pterygota</taxon>
        <taxon>Neoptera</taxon>
        <taxon>Endopterygota</taxon>
        <taxon>Diptera</taxon>
        <taxon>Nematocera</taxon>
        <taxon>Chironomoidea</taxon>
        <taxon>Ceratopogonidae</taxon>
        <taxon>Ceratopogoninae</taxon>
        <taxon>Culicoides</taxon>
        <taxon>Monoculicoides</taxon>
    </lineage>
</organism>
<dbReference type="SUPFAM" id="SSF46689">
    <property type="entry name" value="Homeodomain-like"/>
    <property type="match status" value="1"/>
</dbReference>
<protein>
    <submittedName>
        <fullName evidence="5">CSON010394 protein</fullName>
    </submittedName>
</protein>
<dbReference type="Gene3D" id="1.10.10.60">
    <property type="entry name" value="Homeodomain-like"/>
    <property type="match status" value="1"/>
</dbReference>
<feature type="region of interest" description="Disordered" evidence="3">
    <location>
        <begin position="59"/>
        <end position="82"/>
    </location>
</feature>